<dbReference type="GO" id="GO:0006355">
    <property type="term" value="P:regulation of DNA-templated transcription"/>
    <property type="evidence" value="ECO:0007669"/>
    <property type="project" value="InterPro"/>
</dbReference>
<dbReference type="PROSITE" id="PS00675">
    <property type="entry name" value="SIGMA54_INTERACT_1"/>
    <property type="match status" value="1"/>
</dbReference>
<accession>A0A4P9CBR1</accession>
<dbReference type="SUPFAM" id="SSF52540">
    <property type="entry name" value="P-loop containing nucleoside triphosphate hydrolases"/>
    <property type="match status" value="1"/>
</dbReference>
<keyword evidence="4" id="KW-0805">Transcription regulation</keyword>
<dbReference type="Pfam" id="PF18024">
    <property type="entry name" value="HTH_50"/>
    <property type="match status" value="1"/>
</dbReference>
<dbReference type="InterPro" id="IPR027417">
    <property type="entry name" value="P-loop_NTPase"/>
</dbReference>
<evidence type="ECO:0000256" key="3">
    <source>
        <dbReference type="ARBA" id="ARBA00022840"/>
    </source>
</evidence>
<evidence type="ECO:0000259" key="10">
    <source>
        <dbReference type="PROSITE" id="PS50112"/>
    </source>
</evidence>
<dbReference type="InterPro" id="IPR030828">
    <property type="entry name" value="HTH_TyrR"/>
</dbReference>
<dbReference type="CDD" id="cd00009">
    <property type="entry name" value="AAA"/>
    <property type="match status" value="1"/>
</dbReference>
<dbReference type="InterPro" id="IPR000014">
    <property type="entry name" value="PAS"/>
</dbReference>
<evidence type="ECO:0000256" key="4">
    <source>
        <dbReference type="ARBA" id="ARBA00023015"/>
    </source>
</evidence>
<keyword evidence="12" id="KW-1185">Reference proteome</keyword>
<dbReference type="KEGG" id="emt:CPZ25_013375"/>
<dbReference type="PROSITE" id="PS00676">
    <property type="entry name" value="SIGMA54_INTERACT_2"/>
    <property type="match status" value="1"/>
</dbReference>
<protein>
    <recommendedName>
        <fullName evidence="7">HTH-type transcriptional regulatory protein TyrR</fullName>
    </recommendedName>
</protein>
<proteinExistence type="predicted"/>
<dbReference type="Gene3D" id="1.10.10.60">
    <property type="entry name" value="Homeodomain-like"/>
    <property type="match status" value="1"/>
</dbReference>
<evidence type="ECO:0000256" key="1">
    <source>
        <dbReference type="ARBA" id="ARBA00022741"/>
    </source>
</evidence>
<dbReference type="SMART" id="SM00091">
    <property type="entry name" value="PAS"/>
    <property type="match status" value="1"/>
</dbReference>
<dbReference type="PROSITE" id="PS00688">
    <property type="entry name" value="SIGMA54_INTERACT_3"/>
    <property type="match status" value="1"/>
</dbReference>
<dbReference type="NCBIfam" id="TIGR00229">
    <property type="entry name" value="sensory_box"/>
    <property type="match status" value="1"/>
</dbReference>
<evidence type="ECO:0000256" key="6">
    <source>
        <dbReference type="ARBA" id="ARBA00023163"/>
    </source>
</evidence>
<dbReference type="RefSeq" id="WP_058692978.1">
    <property type="nucleotide sequence ID" value="NZ_CABJDW020000006.1"/>
</dbReference>
<evidence type="ECO:0000313" key="11">
    <source>
        <dbReference type="EMBL" id="QCT72275.1"/>
    </source>
</evidence>
<keyword evidence="8" id="KW-0175">Coiled coil</keyword>
<dbReference type="InterPro" id="IPR025943">
    <property type="entry name" value="Sigma_54_int_dom_ATP-bd_2"/>
</dbReference>
<dbReference type="Gene3D" id="3.40.50.300">
    <property type="entry name" value="P-loop containing nucleotide triphosphate hydrolases"/>
    <property type="match status" value="1"/>
</dbReference>
<evidence type="ECO:0000259" key="9">
    <source>
        <dbReference type="PROSITE" id="PS50045"/>
    </source>
</evidence>
<dbReference type="GO" id="GO:0005524">
    <property type="term" value="F:ATP binding"/>
    <property type="evidence" value="ECO:0007669"/>
    <property type="project" value="UniProtKB-KW"/>
</dbReference>
<evidence type="ECO:0000256" key="8">
    <source>
        <dbReference type="SAM" id="Coils"/>
    </source>
</evidence>
<keyword evidence="5" id="KW-0238">DNA-binding</keyword>
<dbReference type="AlphaFoldDB" id="A0A4P9CBR1"/>
<dbReference type="InterPro" id="IPR002078">
    <property type="entry name" value="Sigma_54_int"/>
</dbReference>
<keyword evidence="6" id="KW-0804">Transcription</keyword>
<dbReference type="InterPro" id="IPR009057">
    <property type="entry name" value="Homeodomain-like_sf"/>
</dbReference>
<sequence>MNLGDICSSEYLLADLEEGLEQAVKKLSGQDTAFVLAADLGQVEKVFTDRALLRLYMESGGSESTLEDCVSRMAFKILSADLPVEQVPEMAEGTLIIALKDEKPVGVLHYTKAIRELLSANRTFDLSIEGFQQVFENIEEEIVVSTGDGRISYLNPKAEHLIGLPAKELVGMSLEELVEKKIFYPSAALEVLKIRKKVDMQTTLKDGEERLSTAIPIFDQNGGIKYTVCTSKNVGEILRLNQQLLSKKAKLRQKDEEIERMQKKEFEQMNFYFDSPEMYKVMRSIRRTAPLDMTVLIQGETGVGKGIIAKSIHYLSNRRHQPFVKINCGLIPENLIEAELFGYEEGAFTGASKGGKVGKVEMANGGTLFLDEIGDMPLPLQIKLLDFIQDSTFVRVGGVKPQKADVRIISATNRNLDKMMQEGTFRQDLFYRLNVFNLTIPPLRERTGDIPELIEFFLKKFNSKYGLNKKLAPDLIYELYQYSWPGNVRELEHTLERLIVMSEGDEINSETLHEALNNAQKPSLNIVCNGIMPYKEAKSTLEKILVQRAYETCGSTYKAAEALGIDQSTVAKLLKKYRAEN</sequence>
<dbReference type="PANTHER" id="PTHR32071">
    <property type="entry name" value="TRANSCRIPTIONAL REGULATORY PROTEIN"/>
    <property type="match status" value="1"/>
</dbReference>
<dbReference type="GO" id="GO:0003677">
    <property type="term" value="F:DNA binding"/>
    <property type="evidence" value="ECO:0007669"/>
    <property type="project" value="UniProtKB-KW"/>
</dbReference>
<evidence type="ECO:0000256" key="5">
    <source>
        <dbReference type="ARBA" id="ARBA00023125"/>
    </source>
</evidence>
<dbReference type="InterPro" id="IPR025662">
    <property type="entry name" value="Sigma_54_int_dom_ATP-bd_1"/>
</dbReference>
<dbReference type="Gene3D" id="3.30.450.20">
    <property type="entry name" value="PAS domain"/>
    <property type="match status" value="1"/>
</dbReference>
<dbReference type="FunFam" id="3.40.50.300:FF:000006">
    <property type="entry name" value="DNA-binding transcriptional regulator NtrC"/>
    <property type="match status" value="1"/>
</dbReference>
<dbReference type="EMBL" id="CP029487">
    <property type="protein sequence ID" value="QCT72275.1"/>
    <property type="molecule type" value="Genomic_DNA"/>
</dbReference>
<organism evidence="11 12">
    <name type="scientific">Eubacterium maltosivorans</name>
    <dbReference type="NCBI Taxonomy" id="2041044"/>
    <lineage>
        <taxon>Bacteria</taxon>
        <taxon>Bacillati</taxon>
        <taxon>Bacillota</taxon>
        <taxon>Clostridia</taxon>
        <taxon>Eubacteriales</taxon>
        <taxon>Eubacteriaceae</taxon>
        <taxon>Eubacterium</taxon>
    </lineage>
</organism>
<evidence type="ECO:0000256" key="7">
    <source>
        <dbReference type="ARBA" id="ARBA00029500"/>
    </source>
</evidence>
<dbReference type="Pfam" id="PF13426">
    <property type="entry name" value="PAS_9"/>
    <property type="match status" value="1"/>
</dbReference>
<dbReference type="Pfam" id="PF00158">
    <property type="entry name" value="Sigma54_activat"/>
    <property type="match status" value="1"/>
</dbReference>
<dbReference type="InterPro" id="IPR058031">
    <property type="entry name" value="AAA_lid_NorR"/>
</dbReference>
<dbReference type="SUPFAM" id="SSF46689">
    <property type="entry name" value="Homeodomain-like"/>
    <property type="match status" value="1"/>
</dbReference>
<dbReference type="Pfam" id="PF25601">
    <property type="entry name" value="AAA_lid_14"/>
    <property type="match status" value="1"/>
</dbReference>
<keyword evidence="2" id="KW-0058">Aromatic hydrocarbons catabolism</keyword>
<dbReference type="InterPro" id="IPR035965">
    <property type="entry name" value="PAS-like_dom_sf"/>
</dbReference>
<keyword evidence="1" id="KW-0547">Nucleotide-binding</keyword>
<gene>
    <name evidence="11" type="ORF">CPZ25_013375</name>
</gene>
<dbReference type="PROSITE" id="PS50112">
    <property type="entry name" value="PAS"/>
    <property type="match status" value="1"/>
</dbReference>
<feature type="domain" description="PAS" evidence="10">
    <location>
        <begin position="127"/>
        <end position="207"/>
    </location>
</feature>
<dbReference type="InterPro" id="IPR025944">
    <property type="entry name" value="Sigma_54_int_dom_CS"/>
</dbReference>
<name>A0A4P9CBR1_EUBML</name>
<dbReference type="Proteomes" id="UP000218387">
    <property type="component" value="Chromosome"/>
</dbReference>
<dbReference type="PROSITE" id="PS50045">
    <property type="entry name" value="SIGMA54_INTERACT_4"/>
    <property type="match status" value="1"/>
</dbReference>
<dbReference type="PANTHER" id="PTHR32071:SF57">
    <property type="entry name" value="C4-DICARBOXYLATE TRANSPORT TRANSCRIPTIONAL REGULATORY PROTEIN DCTD"/>
    <property type="match status" value="1"/>
</dbReference>
<evidence type="ECO:0000256" key="2">
    <source>
        <dbReference type="ARBA" id="ARBA00022797"/>
    </source>
</evidence>
<dbReference type="CDD" id="cd00130">
    <property type="entry name" value="PAS"/>
    <property type="match status" value="1"/>
</dbReference>
<dbReference type="SUPFAM" id="SSF55785">
    <property type="entry name" value="PYP-like sensor domain (PAS domain)"/>
    <property type="match status" value="1"/>
</dbReference>
<feature type="domain" description="Sigma-54 factor interaction" evidence="9">
    <location>
        <begin position="271"/>
        <end position="500"/>
    </location>
</feature>
<feature type="coiled-coil region" evidence="8">
    <location>
        <begin position="237"/>
        <end position="264"/>
    </location>
</feature>
<evidence type="ECO:0000313" key="12">
    <source>
        <dbReference type="Proteomes" id="UP000218387"/>
    </source>
</evidence>
<dbReference type="SMART" id="SM00382">
    <property type="entry name" value="AAA"/>
    <property type="match status" value="1"/>
</dbReference>
<reference evidence="11 12" key="1">
    <citation type="submission" date="2018-05" db="EMBL/GenBank/DDBJ databases">
        <title>Genome comparison of Eubacterium sp.</title>
        <authorList>
            <person name="Feng Y."/>
            <person name="Sanchez-Andrea I."/>
            <person name="Stams A.J.M."/>
            <person name="De Vos W.M."/>
        </authorList>
    </citation>
    <scope>NUCLEOTIDE SEQUENCE [LARGE SCALE GENOMIC DNA]</scope>
    <source>
        <strain evidence="11 12">YI</strain>
    </source>
</reference>
<dbReference type="InterPro" id="IPR003593">
    <property type="entry name" value="AAA+_ATPase"/>
</dbReference>
<dbReference type="Gene3D" id="1.10.8.60">
    <property type="match status" value="1"/>
</dbReference>
<keyword evidence="3" id="KW-0067">ATP-binding</keyword>